<comment type="subcellular location">
    <subcellularLocation>
        <location evidence="4">Cytoplasm</location>
    </subcellularLocation>
    <subcellularLocation>
        <location evidence="4">Cell membrane</location>
        <topology evidence="4">Peripheral membrane protein</topology>
        <orientation evidence="4">Cytoplasmic side</orientation>
    </subcellularLocation>
</comment>
<keyword evidence="2 4" id="KW-0963">Cytoplasm</keyword>
<evidence type="ECO:0000313" key="6">
    <source>
        <dbReference type="Proteomes" id="UP000033452"/>
    </source>
</evidence>
<evidence type="ECO:0000256" key="4">
    <source>
        <dbReference type="HAMAP-Rule" id="MF_00695"/>
    </source>
</evidence>
<keyword evidence="1 4" id="KW-1003">Cell membrane</keyword>
<evidence type="ECO:0000256" key="1">
    <source>
        <dbReference type="ARBA" id="ARBA00022475"/>
    </source>
</evidence>
<comment type="caution">
    <text evidence="5">The sequence shown here is derived from an EMBL/GenBank/DDBJ whole genome shotgun (WGS) entry which is preliminary data.</text>
</comment>
<dbReference type="Pfam" id="PF04356">
    <property type="entry name" value="DUF489"/>
    <property type="match status" value="1"/>
</dbReference>
<gene>
    <name evidence="4" type="primary">hflD</name>
    <name evidence="5" type="ORF">TW77_01635</name>
</gene>
<dbReference type="NCBIfam" id="NF001248">
    <property type="entry name" value="PRK00218.1-4"/>
    <property type="match status" value="1"/>
</dbReference>
<accession>A0A0F4R0L7</accession>
<proteinExistence type="inferred from homology"/>
<dbReference type="GO" id="GO:0005886">
    <property type="term" value="C:plasma membrane"/>
    <property type="evidence" value="ECO:0007669"/>
    <property type="project" value="UniProtKB-SubCell"/>
</dbReference>
<dbReference type="Gene3D" id="1.10.3890.10">
    <property type="entry name" value="HflD-like"/>
    <property type="match status" value="1"/>
</dbReference>
<dbReference type="PANTHER" id="PTHR38100:SF1">
    <property type="entry name" value="HIGH FREQUENCY LYSOGENIZATION PROTEIN HFLD"/>
    <property type="match status" value="1"/>
</dbReference>
<dbReference type="HAMAP" id="MF_00695">
    <property type="entry name" value="HflD_protein"/>
    <property type="match status" value="1"/>
</dbReference>
<dbReference type="RefSeq" id="WP_046003214.1">
    <property type="nucleotide sequence ID" value="NZ_JXYA01000002.1"/>
</dbReference>
<dbReference type="InterPro" id="IPR007451">
    <property type="entry name" value="HflD"/>
</dbReference>
<organism evidence="5 6">
    <name type="scientific">Pseudoalteromonas rubra</name>
    <dbReference type="NCBI Taxonomy" id="43658"/>
    <lineage>
        <taxon>Bacteria</taxon>
        <taxon>Pseudomonadati</taxon>
        <taxon>Pseudomonadota</taxon>
        <taxon>Gammaproteobacteria</taxon>
        <taxon>Alteromonadales</taxon>
        <taxon>Pseudoalteromonadaceae</taxon>
        <taxon>Pseudoalteromonas</taxon>
    </lineage>
</organism>
<dbReference type="PATRIC" id="fig|43658.5.peg.340"/>
<reference evidence="5 6" key="1">
    <citation type="journal article" date="2015" name="BMC Genomics">
        <title>Genome mining reveals unlocked bioactive potential of marine Gram-negative bacteria.</title>
        <authorList>
            <person name="Machado H."/>
            <person name="Sonnenschein E.C."/>
            <person name="Melchiorsen J."/>
            <person name="Gram L."/>
        </authorList>
    </citation>
    <scope>NUCLEOTIDE SEQUENCE [LARGE SCALE GENOMIC DNA]</scope>
    <source>
        <strain evidence="5 6">S2471</strain>
    </source>
</reference>
<evidence type="ECO:0000313" key="5">
    <source>
        <dbReference type="EMBL" id="KJZ13060.1"/>
    </source>
</evidence>
<name>A0A0F4R0L7_9GAMM</name>
<dbReference type="EMBL" id="JXYA01000002">
    <property type="protein sequence ID" value="KJZ13060.1"/>
    <property type="molecule type" value="Genomic_DNA"/>
</dbReference>
<dbReference type="Proteomes" id="UP000033452">
    <property type="component" value="Unassembled WGS sequence"/>
</dbReference>
<keyword evidence="3 4" id="KW-0472">Membrane</keyword>
<dbReference type="SUPFAM" id="SSF101322">
    <property type="entry name" value="YcfC-like"/>
    <property type="match status" value="1"/>
</dbReference>
<comment type="similarity">
    <text evidence="4">Belongs to the HflD family.</text>
</comment>
<keyword evidence="6" id="KW-1185">Reference proteome</keyword>
<dbReference type="InterPro" id="IPR035932">
    <property type="entry name" value="HflD-like_sf"/>
</dbReference>
<dbReference type="OrthoDB" id="9788031at2"/>
<sequence length="200" mass="22391">MQREVVIPLAAMCQIAKLVQKCARYGTFNRHEADSLLKSITITSPKNPQDVYEDPSAVKQGCRALVDQLSAQGEKDVEMVKYVGSLMQLERALSANDKAMSELGKRIEQLDRQLQHFDIVDEQIIGALADIYSQVVSPVGPKIQIFGKPELLKQSNVQHQIRALLLAGIRSAVLWRQLGGKRRQFFFAKKKIIAAAQSYI</sequence>
<evidence type="ECO:0000256" key="3">
    <source>
        <dbReference type="ARBA" id="ARBA00023136"/>
    </source>
</evidence>
<dbReference type="PANTHER" id="PTHR38100">
    <property type="entry name" value="HIGH FREQUENCY LYSOGENIZATION PROTEIN HFLD"/>
    <property type="match status" value="1"/>
</dbReference>
<dbReference type="GO" id="GO:0005737">
    <property type="term" value="C:cytoplasm"/>
    <property type="evidence" value="ECO:0007669"/>
    <property type="project" value="UniProtKB-SubCell"/>
</dbReference>
<protein>
    <recommendedName>
        <fullName evidence="4">High frequency lysogenization protein HflD homolog</fullName>
    </recommendedName>
</protein>
<dbReference type="AlphaFoldDB" id="A0A0F4R0L7"/>
<evidence type="ECO:0000256" key="2">
    <source>
        <dbReference type="ARBA" id="ARBA00022490"/>
    </source>
</evidence>
<dbReference type="NCBIfam" id="NF001246">
    <property type="entry name" value="PRK00218.1-2"/>
    <property type="match status" value="1"/>
</dbReference>